<keyword evidence="2" id="KW-0472">Membrane</keyword>
<accession>A0A3P1BNE2</accession>
<reference evidence="3 4" key="1">
    <citation type="submission" date="2018-11" db="EMBL/GenBank/DDBJ databases">
        <authorList>
            <person name="Zhou Z."/>
            <person name="Wang G."/>
        </authorList>
    </citation>
    <scope>NUCLEOTIDE SEQUENCE [LARGE SCALE GENOMIC DNA]</scope>
    <source>
        <strain evidence="3 4">KCTC52004</strain>
    </source>
</reference>
<sequence length="64" mass="7125">MSMTTAQNVTPFTFLAIKVGLTLFANSVFHPYGKRKIWLHGPKSTNTAARKSGKERSVMWNGGR</sequence>
<keyword evidence="2" id="KW-1133">Transmembrane helix</keyword>
<keyword evidence="4" id="KW-1185">Reference proteome</keyword>
<evidence type="ECO:0000256" key="2">
    <source>
        <dbReference type="SAM" id="Phobius"/>
    </source>
</evidence>
<organism evidence="3 4">
    <name type="scientific">Larkinella rosea</name>
    <dbReference type="NCBI Taxonomy" id="2025312"/>
    <lineage>
        <taxon>Bacteria</taxon>
        <taxon>Pseudomonadati</taxon>
        <taxon>Bacteroidota</taxon>
        <taxon>Cytophagia</taxon>
        <taxon>Cytophagales</taxon>
        <taxon>Spirosomataceae</taxon>
        <taxon>Larkinella</taxon>
    </lineage>
</organism>
<dbReference type="Proteomes" id="UP000271925">
    <property type="component" value="Unassembled WGS sequence"/>
</dbReference>
<gene>
    <name evidence="3" type="ORF">EHT25_15975</name>
</gene>
<feature type="transmembrane region" description="Helical" evidence="2">
    <location>
        <begin position="12"/>
        <end position="29"/>
    </location>
</feature>
<proteinExistence type="predicted"/>
<name>A0A3P1BNE2_9BACT</name>
<evidence type="ECO:0000256" key="1">
    <source>
        <dbReference type="SAM" id="MobiDB-lite"/>
    </source>
</evidence>
<comment type="caution">
    <text evidence="3">The sequence shown here is derived from an EMBL/GenBank/DDBJ whole genome shotgun (WGS) entry which is preliminary data.</text>
</comment>
<feature type="region of interest" description="Disordered" evidence="1">
    <location>
        <begin position="44"/>
        <end position="64"/>
    </location>
</feature>
<dbReference type="EMBL" id="RQJO01000009">
    <property type="protein sequence ID" value="RRB01994.1"/>
    <property type="molecule type" value="Genomic_DNA"/>
</dbReference>
<dbReference type="AlphaFoldDB" id="A0A3P1BNE2"/>
<keyword evidence="2" id="KW-0812">Transmembrane</keyword>
<evidence type="ECO:0000313" key="3">
    <source>
        <dbReference type="EMBL" id="RRB01994.1"/>
    </source>
</evidence>
<protein>
    <submittedName>
        <fullName evidence="3">Uncharacterized protein</fullName>
    </submittedName>
</protein>
<dbReference type="RefSeq" id="WP_124876158.1">
    <property type="nucleotide sequence ID" value="NZ_RQJO01000009.1"/>
</dbReference>
<evidence type="ECO:0000313" key="4">
    <source>
        <dbReference type="Proteomes" id="UP000271925"/>
    </source>
</evidence>